<dbReference type="SUPFAM" id="SSF51445">
    <property type="entry name" value="(Trans)glycosidases"/>
    <property type="match status" value="1"/>
</dbReference>
<dbReference type="PANTHER" id="PTHR10353:SF85">
    <property type="entry name" value="ARYL-PHOSPHO-BETA-D-GLUCOSIDASE BGLA"/>
    <property type="match status" value="1"/>
</dbReference>
<reference evidence="7" key="2">
    <citation type="submission" date="2015-05" db="EMBL/GenBank/DDBJ databases">
        <authorList>
            <person name="Wang D.B."/>
            <person name="Wang M."/>
        </authorList>
    </citation>
    <scope>NUCLEOTIDE SEQUENCE [LARGE SCALE GENOMIC DNA]</scope>
    <source>
        <strain evidence="7">T1-815</strain>
    </source>
</reference>
<dbReference type="GO" id="GO:0008706">
    <property type="term" value="F:6-phospho-beta-glucosidase activity"/>
    <property type="evidence" value="ECO:0007669"/>
    <property type="project" value="UniProtKB-EC"/>
</dbReference>
<sequence>MGFRKDFLWGGAVAAHQLEGAYDRDGKGLSIMDVVTGGDVNTRRRITGEILKGENYPNHEAIDFYDYYKEDIRLFAEMGFKCFRTSIAWTRIFPNGDEEQPNEAGLKFYDDMFDECLKYGIEPVITLSHFEMPLHLVQEYGGWRNRKLIDFFVKFAVTCFERYKDKVKYWMTFNEINNQADIGDGFMLYANSGIIIKPEENAEELMYQASHYELVASAEAIKAGHEINPKFQIGCMIAMCPIYPATCRPEDILQAEKAMQKRYYYTDVHVKGEYPVNILKYWERKDLKIDVTEEDLAVLKQGCVDYIGFSYYMSFCTKAEPDNPEYDYRGEKDRVKNQYVKASEWGWQIDPIGLRYSLNWFTDRYKVPLFIVENGFGAYDTLEEDGSIHDPYRVEYLQHHISEMKKAVEEDGVDLMGYTPWGCIDLVSAGTGEMDKRYGFIYVDKHNDGTGDLSRRKKDSFEWYKEVISTNGENIN</sequence>
<dbReference type="EMBL" id="VSTF01000019">
    <property type="protein sequence ID" value="TYL57359.1"/>
    <property type="molecule type" value="Genomic_DNA"/>
</dbReference>
<comment type="similarity">
    <text evidence="1 5">Belongs to the glycosyl hydrolase 1 family.</text>
</comment>
<evidence type="ECO:0000313" key="7">
    <source>
        <dbReference type="EMBL" id="CRL41048.1"/>
    </source>
</evidence>
<dbReference type="EMBL" id="JAJFBX010000018">
    <property type="protein sequence ID" value="MCC2747739.1"/>
    <property type="molecule type" value="Genomic_DNA"/>
</dbReference>
<dbReference type="Gene3D" id="3.20.20.80">
    <property type="entry name" value="Glycosidases"/>
    <property type="match status" value="1"/>
</dbReference>
<dbReference type="Proteomes" id="UP000049472">
    <property type="component" value="Unassembled WGS sequence"/>
</dbReference>
<dbReference type="Proteomes" id="UP001197847">
    <property type="component" value="Unassembled WGS sequence"/>
</dbReference>
<evidence type="ECO:0000313" key="13">
    <source>
        <dbReference type="Proteomes" id="UP000049472"/>
    </source>
</evidence>
<dbReference type="NCBIfam" id="NF007154">
    <property type="entry name" value="PRK09589.1"/>
    <property type="match status" value="1"/>
</dbReference>
<keyword evidence="2 6" id="KW-0378">Hydrolase</keyword>
<dbReference type="EMBL" id="QSAZ01000017">
    <property type="protein sequence ID" value="RGW85366.1"/>
    <property type="molecule type" value="Genomic_DNA"/>
</dbReference>
<evidence type="ECO:0000256" key="3">
    <source>
        <dbReference type="ARBA" id="ARBA00023295"/>
    </source>
</evidence>
<dbReference type="EMBL" id="QSKY01000003">
    <property type="protein sequence ID" value="RHF06932.1"/>
    <property type="molecule type" value="Genomic_DNA"/>
</dbReference>
<accession>A0A0M6WUC8</accession>
<dbReference type="GO" id="GO:0005829">
    <property type="term" value="C:cytosol"/>
    <property type="evidence" value="ECO:0007669"/>
    <property type="project" value="TreeGrafter"/>
</dbReference>
<dbReference type="InterPro" id="IPR001360">
    <property type="entry name" value="Glyco_hydro_1"/>
</dbReference>
<gene>
    <name evidence="11" type="ORF">DW703_02875</name>
    <name evidence="10" type="ORF">DWV45_13785</name>
    <name evidence="12" type="ORF">FYL31_13240</name>
    <name evidence="8" type="ORF">LIZ56_12950</name>
    <name evidence="9" type="ORF">LK487_11995</name>
    <name evidence="7" type="ORF">T1815_25571</name>
</gene>
<evidence type="ECO:0000256" key="1">
    <source>
        <dbReference type="ARBA" id="ARBA00010838"/>
    </source>
</evidence>
<dbReference type="FunFam" id="3.20.20.80:FF:000004">
    <property type="entry name" value="Beta-glucosidase 6-phospho-beta-glucosidase"/>
    <property type="match status" value="1"/>
</dbReference>
<evidence type="ECO:0000313" key="12">
    <source>
        <dbReference type="EMBL" id="TYL57359.1"/>
    </source>
</evidence>
<dbReference type="InterPro" id="IPR033132">
    <property type="entry name" value="GH_1_N_CS"/>
</dbReference>
<dbReference type="AlphaFoldDB" id="A0A0M6WUC8"/>
<reference evidence="8" key="7">
    <citation type="submission" date="2021-10" db="EMBL/GenBank/DDBJ databases">
        <title>Collection of gut derived symbiotic bacterial strains cultured from healthy donors.</title>
        <authorList>
            <person name="Lin H."/>
            <person name="Littmann E."/>
            <person name="Kohout C."/>
            <person name="Pamer E.G."/>
        </authorList>
    </citation>
    <scope>NUCLEOTIDE SEQUENCE</scope>
    <source>
        <strain evidence="8">DFI.9.42</strain>
    </source>
</reference>
<dbReference type="InterPro" id="IPR017853">
    <property type="entry name" value="GH"/>
</dbReference>
<dbReference type="EC" id="3.2.1.86" evidence="8"/>
<dbReference type="PROSITE" id="PS00653">
    <property type="entry name" value="GLYCOSYL_HYDROL_F1_2"/>
    <property type="match status" value="1"/>
</dbReference>
<keyword evidence="13" id="KW-1185">Reference proteome</keyword>
<organism evidence="7 13">
    <name type="scientific">Agathobacter rectalis</name>
    <dbReference type="NCBI Taxonomy" id="39491"/>
    <lineage>
        <taxon>Bacteria</taxon>
        <taxon>Bacillati</taxon>
        <taxon>Bacillota</taxon>
        <taxon>Clostridia</taxon>
        <taxon>Lachnospirales</taxon>
        <taxon>Lachnospiraceae</taxon>
        <taxon>Agathobacter</taxon>
    </lineage>
</organism>
<evidence type="ECO:0000313" key="11">
    <source>
        <dbReference type="EMBL" id="RHF06932.1"/>
    </source>
</evidence>
<evidence type="ECO:0000313" key="8">
    <source>
        <dbReference type="EMBL" id="MCB6939309.1"/>
    </source>
</evidence>
<dbReference type="Proteomes" id="UP000283683">
    <property type="component" value="Unassembled WGS sequence"/>
</dbReference>
<feature type="active site" description="Nucleophile" evidence="4">
    <location>
        <position position="373"/>
    </location>
</feature>
<protein>
    <submittedName>
        <fullName evidence="7">6-phospho-beta-glucosidase</fullName>
        <ecNumber evidence="8">3.2.1.86</ecNumber>
    </submittedName>
</protein>
<name>A0A0M6WUC8_9FIRM</name>
<evidence type="ECO:0000256" key="6">
    <source>
        <dbReference type="RuleBase" id="RU004468"/>
    </source>
</evidence>
<evidence type="ECO:0000313" key="16">
    <source>
        <dbReference type="Proteomes" id="UP000324327"/>
    </source>
</evidence>
<evidence type="ECO:0000313" key="10">
    <source>
        <dbReference type="EMBL" id="RGW85366.1"/>
    </source>
</evidence>
<dbReference type="Pfam" id="PF00232">
    <property type="entry name" value="Glyco_hydro_1"/>
    <property type="match status" value="1"/>
</dbReference>
<dbReference type="RefSeq" id="WP_055062487.1">
    <property type="nucleotide sequence ID" value="NZ_CP100127.1"/>
</dbReference>
<evidence type="ECO:0000256" key="5">
    <source>
        <dbReference type="RuleBase" id="RU003690"/>
    </source>
</evidence>
<reference evidence="13" key="1">
    <citation type="submission" date="2015-05" db="EMBL/GenBank/DDBJ databases">
        <authorList>
            <consortium name="Pathogen Informatics"/>
        </authorList>
    </citation>
    <scope>NUCLEOTIDE SEQUENCE [LARGE SCALE GENOMIC DNA]</scope>
    <source>
        <strain evidence="13">T1-815</strain>
    </source>
</reference>
<evidence type="ECO:0000256" key="4">
    <source>
        <dbReference type="PROSITE-ProRule" id="PRU10055"/>
    </source>
</evidence>
<dbReference type="EMBL" id="JAJCJK010000024">
    <property type="protein sequence ID" value="MCB6939309.1"/>
    <property type="molecule type" value="Genomic_DNA"/>
</dbReference>
<dbReference type="GO" id="GO:0016052">
    <property type="term" value="P:carbohydrate catabolic process"/>
    <property type="evidence" value="ECO:0007669"/>
    <property type="project" value="TreeGrafter"/>
</dbReference>
<dbReference type="EMBL" id="CVRQ01000028">
    <property type="protein sequence ID" value="CRL41048.1"/>
    <property type="molecule type" value="Genomic_DNA"/>
</dbReference>
<dbReference type="NCBIfam" id="NF011589">
    <property type="entry name" value="PRK15014.1"/>
    <property type="match status" value="1"/>
</dbReference>
<evidence type="ECO:0000313" key="9">
    <source>
        <dbReference type="EMBL" id="MCC2747739.1"/>
    </source>
</evidence>
<dbReference type="PANTHER" id="PTHR10353">
    <property type="entry name" value="GLYCOSYL HYDROLASE"/>
    <property type="match status" value="1"/>
</dbReference>
<dbReference type="PRINTS" id="PR00131">
    <property type="entry name" value="GLHYDRLASE1"/>
</dbReference>
<reference evidence="14 15" key="3">
    <citation type="submission" date="2018-08" db="EMBL/GenBank/DDBJ databases">
        <title>A genome reference for cultivated species of the human gut microbiota.</title>
        <authorList>
            <person name="Zou Y."/>
            <person name="Xue W."/>
            <person name="Luo G."/>
        </authorList>
    </citation>
    <scope>NUCLEOTIDE SEQUENCE [LARGE SCALE GENOMIC DNA]</scope>
    <source>
        <strain evidence="10 15">AF06-19</strain>
        <strain evidence="11 14">AM26-2LB</strain>
    </source>
</reference>
<dbReference type="PROSITE" id="PS00572">
    <property type="entry name" value="GLYCOSYL_HYDROL_F1_1"/>
    <property type="match status" value="1"/>
</dbReference>
<reference evidence="12 16" key="4">
    <citation type="submission" date="2019-08" db="EMBL/GenBank/DDBJ databases">
        <authorList>
            <person name="Duncan S."/>
            <person name="Walker A."/>
        </authorList>
    </citation>
    <scope>NUCLEOTIDE SEQUENCE [LARGE SCALE GENOMIC DNA]</scope>
    <source>
        <strain evidence="12 16">T3WBe13</strain>
    </source>
</reference>
<keyword evidence="3 6" id="KW-0326">Glycosidase</keyword>
<proteinExistence type="inferred from homology"/>
<reference evidence="9" key="6">
    <citation type="submission" date="2021-10" db="EMBL/GenBank/DDBJ databases">
        <title>Collection of gut derived symbiotic bacterial strains cultured from healthy donors.</title>
        <authorList>
            <person name="Lin H."/>
            <person name="Littmann E."/>
            <person name="Claire K."/>
            <person name="Pamer E."/>
        </authorList>
    </citation>
    <scope>NUCLEOTIDE SEQUENCE</scope>
    <source>
        <strain evidence="9">MSK.22.92</strain>
    </source>
</reference>
<dbReference type="Proteomes" id="UP001197684">
    <property type="component" value="Unassembled WGS sequence"/>
</dbReference>
<dbReference type="InterPro" id="IPR018120">
    <property type="entry name" value="Glyco_hydro_1_AS"/>
</dbReference>
<evidence type="ECO:0000313" key="15">
    <source>
        <dbReference type="Proteomes" id="UP000283683"/>
    </source>
</evidence>
<dbReference type="Proteomes" id="UP000324327">
    <property type="component" value="Unassembled WGS sequence"/>
</dbReference>
<evidence type="ECO:0000256" key="2">
    <source>
        <dbReference type="ARBA" id="ARBA00022801"/>
    </source>
</evidence>
<evidence type="ECO:0000313" key="14">
    <source>
        <dbReference type="Proteomes" id="UP000283501"/>
    </source>
</evidence>
<reference evidence="12 16" key="5">
    <citation type="submission" date="2019-09" db="EMBL/GenBank/DDBJ databases">
        <title>Strain-level analysis of Eubacterium rectale using genomes from metagenomes.</title>
        <authorList>
            <person name="Karcher N."/>
            <person name="Segata N."/>
        </authorList>
    </citation>
    <scope>NUCLEOTIDE SEQUENCE [LARGE SCALE GENOMIC DNA]</scope>
    <source>
        <strain evidence="12 16">T3WBe13</strain>
    </source>
</reference>
<dbReference type="Proteomes" id="UP000283501">
    <property type="component" value="Unassembled WGS sequence"/>
</dbReference>